<dbReference type="AlphaFoldDB" id="A0ABD1WHB4"/>
<gene>
    <name evidence="2" type="ORF">Fot_09713</name>
</gene>
<organism evidence="2 3">
    <name type="scientific">Forsythia ovata</name>
    <dbReference type="NCBI Taxonomy" id="205694"/>
    <lineage>
        <taxon>Eukaryota</taxon>
        <taxon>Viridiplantae</taxon>
        <taxon>Streptophyta</taxon>
        <taxon>Embryophyta</taxon>
        <taxon>Tracheophyta</taxon>
        <taxon>Spermatophyta</taxon>
        <taxon>Magnoliopsida</taxon>
        <taxon>eudicotyledons</taxon>
        <taxon>Gunneridae</taxon>
        <taxon>Pentapetalae</taxon>
        <taxon>asterids</taxon>
        <taxon>lamiids</taxon>
        <taxon>Lamiales</taxon>
        <taxon>Oleaceae</taxon>
        <taxon>Forsythieae</taxon>
        <taxon>Forsythia</taxon>
    </lineage>
</organism>
<keyword evidence="3" id="KW-1185">Reference proteome</keyword>
<protein>
    <submittedName>
        <fullName evidence="2">Uncharacterized protein</fullName>
    </submittedName>
</protein>
<dbReference type="EMBL" id="JBFOLJ010000003">
    <property type="protein sequence ID" value="KAL2548183.1"/>
    <property type="molecule type" value="Genomic_DNA"/>
</dbReference>
<name>A0ABD1WHB4_9LAMI</name>
<dbReference type="Proteomes" id="UP001604277">
    <property type="component" value="Unassembled WGS sequence"/>
</dbReference>
<accession>A0ABD1WHB4</accession>
<evidence type="ECO:0000256" key="1">
    <source>
        <dbReference type="SAM" id="MobiDB-lite"/>
    </source>
</evidence>
<evidence type="ECO:0000313" key="2">
    <source>
        <dbReference type="EMBL" id="KAL2548183.1"/>
    </source>
</evidence>
<evidence type="ECO:0000313" key="3">
    <source>
        <dbReference type="Proteomes" id="UP001604277"/>
    </source>
</evidence>
<reference evidence="3" key="1">
    <citation type="submission" date="2024-07" db="EMBL/GenBank/DDBJ databases">
        <title>Two chromosome-level genome assemblies of Korean endemic species Abeliophyllum distichum and Forsythia ovata (Oleaceae).</title>
        <authorList>
            <person name="Jang H."/>
        </authorList>
    </citation>
    <scope>NUCLEOTIDE SEQUENCE [LARGE SCALE GENOMIC DNA]</scope>
</reference>
<comment type="caution">
    <text evidence="2">The sequence shown here is derived from an EMBL/GenBank/DDBJ whole genome shotgun (WGS) entry which is preliminary data.</text>
</comment>
<sequence length="117" mass="12843">MSKNEDDVISSSMDSPTRKWEPLMTGRRNSRPSTPIVGIKENGLGGSRSRSKLDLELKRLECSLNLKTTPGRRKERDPQGSKSCMSELAICVVGFSVGILGRPECPLKFVDNSGAYV</sequence>
<feature type="region of interest" description="Disordered" evidence="1">
    <location>
        <begin position="1"/>
        <end position="50"/>
    </location>
</feature>
<proteinExistence type="predicted"/>